<keyword evidence="10" id="KW-0472">Membrane</keyword>
<dbReference type="Pfam" id="PF02518">
    <property type="entry name" value="HATPase_c"/>
    <property type="match status" value="1"/>
</dbReference>
<keyword evidence="8" id="KW-1133">Transmembrane helix</keyword>
<keyword evidence="6" id="KW-0812">Transmembrane</keyword>
<dbReference type="EC" id="2.7.13.3" evidence="3"/>
<dbReference type="Proteomes" id="UP000253831">
    <property type="component" value="Unassembled WGS sequence"/>
</dbReference>
<accession>A0A369XMD9</accession>
<dbReference type="CDD" id="cd00082">
    <property type="entry name" value="HisKA"/>
    <property type="match status" value="1"/>
</dbReference>
<dbReference type="Gene3D" id="6.10.340.10">
    <property type="match status" value="1"/>
</dbReference>
<gene>
    <name evidence="13" type="ORF">DVS81_13345</name>
</gene>
<dbReference type="InterPro" id="IPR005467">
    <property type="entry name" value="His_kinase_dom"/>
</dbReference>
<dbReference type="SUPFAM" id="SSF47384">
    <property type="entry name" value="Homodimeric domain of signal transducing histidine kinase"/>
    <property type="match status" value="1"/>
</dbReference>
<dbReference type="PROSITE" id="PS50885">
    <property type="entry name" value="HAMP"/>
    <property type="match status" value="1"/>
</dbReference>
<dbReference type="InterPro" id="IPR036890">
    <property type="entry name" value="HATPase_C_sf"/>
</dbReference>
<dbReference type="SMART" id="SM00388">
    <property type="entry name" value="HisKA"/>
    <property type="match status" value="1"/>
</dbReference>
<keyword evidence="5" id="KW-0808">Transferase</keyword>
<dbReference type="Gene3D" id="1.10.287.130">
    <property type="match status" value="1"/>
</dbReference>
<dbReference type="InterPro" id="IPR003594">
    <property type="entry name" value="HATPase_dom"/>
</dbReference>
<evidence type="ECO:0000256" key="8">
    <source>
        <dbReference type="ARBA" id="ARBA00022989"/>
    </source>
</evidence>
<dbReference type="SMART" id="SM00304">
    <property type="entry name" value="HAMP"/>
    <property type="match status" value="1"/>
</dbReference>
<organism evidence="13 14">
    <name type="scientific">Candidatus Accumulibacter meliphilus</name>
    <dbReference type="NCBI Taxonomy" id="2211374"/>
    <lineage>
        <taxon>Bacteria</taxon>
        <taxon>Pseudomonadati</taxon>
        <taxon>Pseudomonadota</taxon>
        <taxon>Betaproteobacteria</taxon>
        <taxon>Candidatus Accumulibacter</taxon>
    </lineage>
</organism>
<proteinExistence type="predicted"/>
<dbReference type="PANTHER" id="PTHR45436:SF5">
    <property type="entry name" value="SENSOR HISTIDINE KINASE TRCS"/>
    <property type="match status" value="1"/>
</dbReference>
<evidence type="ECO:0000256" key="1">
    <source>
        <dbReference type="ARBA" id="ARBA00000085"/>
    </source>
</evidence>
<comment type="subcellular location">
    <subcellularLocation>
        <location evidence="2">Membrane</location>
    </subcellularLocation>
</comment>
<dbReference type="PROSITE" id="PS50109">
    <property type="entry name" value="HIS_KIN"/>
    <property type="match status" value="1"/>
</dbReference>
<evidence type="ECO:0000256" key="7">
    <source>
        <dbReference type="ARBA" id="ARBA00022777"/>
    </source>
</evidence>
<dbReference type="PANTHER" id="PTHR45436">
    <property type="entry name" value="SENSOR HISTIDINE KINASE YKOH"/>
    <property type="match status" value="1"/>
</dbReference>
<feature type="domain" description="HAMP" evidence="12">
    <location>
        <begin position="221"/>
        <end position="278"/>
    </location>
</feature>
<dbReference type="InterPro" id="IPR003660">
    <property type="entry name" value="HAMP_dom"/>
</dbReference>
<dbReference type="CDD" id="cd00075">
    <property type="entry name" value="HATPase"/>
    <property type="match status" value="1"/>
</dbReference>
<evidence type="ECO:0000256" key="9">
    <source>
        <dbReference type="ARBA" id="ARBA00023012"/>
    </source>
</evidence>
<evidence type="ECO:0000259" key="12">
    <source>
        <dbReference type="PROSITE" id="PS50885"/>
    </source>
</evidence>
<feature type="domain" description="Histidine kinase" evidence="11">
    <location>
        <begin position="293"/>
        <end position="511"/>
    </location>
</feature>
<dbReference type="GO" id="GO:0005886">
    <property type="term" value="C:plasma membrane"/>
    <property type="evidence" value="ECO:0007669"/>
    <property type="project" value="TreeGrafter"/>
</dbReference>
<dbReference type="GO" id="GO:0000155">
    <property type="term" value="F:phosphorelay sensor kinase activity"/>
    <property type="evidence" value="ECO:0007669"/>
    <property type="project" value="InterPro"/>
</dbReference>
<sequence length="519" mass="55677">MRSDAAHSARRTPRTERLRRSFSSRLTMTMALLLLAYGALVGVLGWHVAAEDEQESLQRLSHGLARHIVEHWPEITVTDRDQADRAARDALLSMLMVVNPGIQVYVLDADGRVQAYIGDPGMVQQEQVDLRPVRAFLGGAALPLRGSDPMGSGLARIFSAAMFPPRAGDSRPPGYLYIVLDGQAREAVSVQLSQGRVWQSTALVAGLGLLVTLAVGAFTLRRLTQPLHRLARRMRDYSLHTLHAAAVGRSSSPGAGDEVQAIGAAFDEMTERIESQAAREQQQASAHRETMASVAHDLRTPLTALHGHLEALAGKALAEPGQRQRVLAAALAQSDKVRRLSQQLFELAALQSSDQLLHRERFRLDELVTDAVQKFEVNGGPPPVTLAGEPPGRLELEGDLQLVERALTNLIDNALRHAPGAAPVRVSLSQDKGLARITVEDGGGGLPEEVWLRLENGQSLRDPPLRRSSGGIGGLGLAIAQRVAALHGGSLRPLPSPGGGTRLCLALPLAQAQAPAQAI</sequence>
<evidence type="ECO:0000259" key="11">
    <source>
        <dbReference type="PROSITE" id="PS50109"/>
    </source>
</evidence>
<evidence type="ECO:0000256" key="2">
    <source>
        <dbReference type="ARBA" id="ARBA00004370"/>
    </source>
</evidence>
<evidence type="ECO:0000256" key="4">
    <source>
        <dbReference type="ARBA" id="ARBA00022553"/>
    </source>
</evidence>
<evidence type="ECO:0000256" key="3">
    <source>
        <dbReference type="ARBA" id="ARBA00012438"/>
    </source>
</evidence>
<comment type="catalytic activity">
    <reaction evidence="1">
        <text>ATP + protein L-histidine = ADP + protein N-phospho-L-histidine.</text>
        <dbReference type="EC" id="2.7.13.3"/>
    </reaction>
</comment>
<keyword evidence="9" id="KW-0902">Two-component regulatory system</keyword>
<dbReference type="AlphaFoldDB" id="A0A369XMD9"/>
<dbReference type="PRINTS" id="PR00344">
    <property type="entry name" value="BCTRLSENSOR"/>
</dbReference>
<dbReference type="InterPro" id="IPR036097">
    <property type="entry name" value="HisK_dim/P_sf"/>
</dbReference>
<evidence type="ECO:0000256" key="10">
    <source>
        <dbReference type="ARBA" id="ARBA00023136"/>
    </source>
</evidence>
<dbReference type="InterPro" id="IPR050428">
    <property type="entry name" value="TCS_sensor_his_kinase"/>
</dbReference>
<dbReference type="InterPro" id="IPR003661">
    <property type="entry name" value="HisK_dim/P_dom"/>
</dbReference>
<keyword evidence="7 13" id="KW-0418">Kinase</keyword>
<dbReference type="SMART" id="SM00387">
    <property type="entry name" value="HATPase_c"/>
    <property type="match status" value="1"/>
</dbReference>
<dbReference type="Gene3D" id="3.30.565.10">
    <property type="entry name" value="Histidine kinase-like ATPase, C-terminal domain"/>
    <property type="match status" value="1"/>
</dbReference>
<evidence type="ECO:0000256" key="5">
    <source>
        <dbReference type="ARBA" id="ARBA00022679"/>
    </source>
</evidence>
<reference evidence="13 14" key="1">
    <citation type="submission" date="2018-05" db="EMBL/GenBank/DDBJ databases">
        <title>Integrated omic analyses show evidence that a Ca. Accumulibacter phosphatis strain performs denitrification under micro-aerobic conditions.</title>
        <authorList>
            <person name="Camejo P.Y."/>
            <person name="Katherine M.D."/>
            <person name="Daniel N.R."/>
        </authorList>
    </citation>
    <scope>NUCLEOTIDE SEQUENCE [LARGE SCALE GENOMIC DNA]</scope>
    <source>
        <strain evidence="13">UW-LDO-IC</strain>
    </source>
</reference>
<dbReference type="InterPro" id="IPR004358">
    <property type="entry name" value="Sig_transdc_His_kin-like_C"/>
</dbReference>
<dbReference type="Pfam" id="PF00512">
    <property type="entry name" value="HisKA"/>
    <property type="match status" value="1"/>
</dbReference>
<evidence type="ECO:0000313" key="14">
    <source>
        <dbReference type="Proteomes" id="UP000253831"/>
    </source>
</evidence>
<keyword evidence="4" id="KW-0597">Phosphoprotein</keyword>
<evidence type="ECO:0000256" key="6">
    <source>
        <dbReference type="ARBA" id="ARBA00022692"/>
    </source>
</evidence>
<protein>
    <recommendedName>
        <fullName evidence="3">histidine kinase</fullName>
        <ecNumber evidence="3">2.7.13.3</ecNumber>
    </recommendedName>
</protein>
<dbReference type="SUPFAM" id="SSF55874">
    <property type="entry name" value="ATPase domain of HSP90 chaperone/DNA topoisomerase II/histidine kinase"/>
    <property type="match status" value="1"/>
</dbReference>
<comment type="caution">
    <text evidence="13">The sequence shown here is derived from an EMBL/GenBank/DDBJ whole genome shotgun (WGS) entry which is preliminary data.</text>
</comment>
<evidence type="ECO:0000313" key="13">
    <source>
        <dbReference type="EMBL" id="RDE50036.1"/>
    </source>
</evidence>
<dbReference type="EMBL" id="QPGA01000027">
    <property type="protein sequence ID" value="RDE50036.1"/>
    <property type="molecule type" value="Genomic_DNA"/>
</dbReference>
<name>A0A369XMD9_9PROT</name>